<proteinExistence type="predicted"/>
<evidence type="ECO:0000313" key="2">
    <source>
        <dbReference type="Proteomes" id="UP000604046"/>
    </source>
</evidence>
<protein>
    <submittedName>
        <fullName evidence="1">RAB6A protein</fullName>
    </submittedName>
</protein>
<accession>A0A812UHV8</accession>
<evidence type="ECO:0000313" key="1">
    <source>
        <dbReference type="EMBL" id="CAE7566033.1"/>
    </source>
</evidence>
<sequence>MRALPYNMTPADERLPCADNPSWRDQDGASCRKIMCNPGENITVYCPASCNVCSPGLERFVECLKGGSNLYGCQSASKVAVWQECTKPYDNETCWGYVDLPVKYSMEYSSSSIQCCVEVTWKLSFPNTRLMTLLGDDYDLGLTDILGLLKWVAVLVMTWSIQESPFLLPSPASSDFMKTVWLDLLDSLVMFSRFFQSDLLLLPQYGVQANGHPSPEGDSDALRHWFGITWWIASLGSVLSPIVYTWFRFQGPPGGIVISGWRDVFCLHGHGRGTARVRPARSRGARLYSPTTRCFKSSLNEYGFLTDTGTALGNRV</sequence>
<dbReference type="AlphaFoldDB" id="A0A812UHV8"/>
<comment type="caution">
    <text evidence="1">The sequence shown here is derived from an EMBL/GenBank/DDBJ whole genome shotgun (WGS) entry which is preliminary data.</text>
</comment>
<gene>
    <name evidence="1" type="primary">RAB6A</name>
    <name evidence="1" type="ORF">SNAT2548_LOCUS32073</name>
</gene>
<dbReference type="EMBL" id="CAJNDS010002691">
    <property type="protein sequence ID" value="CAE7566033.1"/>
    <property type="molecule type" value="Genomic_DNA"/>
</dbReference>
<organism evidence="1 2">
    <name type="scientific">Symbiodinium natans</name>
    <dbReference type="NCBI Taxonomy" id="878477"/>
    <lineage>
        <taxon>Eukaryota</taxon>
        <taxon>Sar</taxon>
        <taxon>Alveolata</taxon>
        <taxon>Dinophyceae</taxon>
        <taxon>Suessiales</taxon>
        <taxon>Symbiodiniaceae</taxon>
        <taxon>Symbiodinium</taxon>
    </lineage>
</organism>
<dbReference type="Proteomes" id="UP000604046">
    <property type="component" value="Unassembled WGS sequence"/>
</dbReference>
<keyword evidence="2" id="KW-1185">Reference proteome</keyword>
<reference evidence="1" key="1">
    <citation type="submission" date="2021-02" db="EMBL/GenBank/DDBJ databases">
        <authorList>
            <person name="Dougan E. K."/>
            <person name="Rhodes N."/>
            <person name="Thang M."/>
            <person name="Chan C."/>
        </authorList>
    </citation>
    <scope>NUCLEOTIDE SEQUENCE</scope>
</reference>
<name>A0A812UHV8_9DINO</name>